<dbReference type="InterPro" id="IPR009057">
    <property type="entry name" value="Homeodomain-like_sf"/>
</dbReference>
<protein>
    <recommendedName>
        <fullName evidence="4">HTH araC/xylS-type domain-containing protein</fullName>
    </recommendedName>
</protein>
<dbReference type="PANTHER" id="PTHR43280:SF29">
    <property type="entry name" value="ARAC-FAMILY TRANSCRIPTIONAL REGULATOR"/>
    <property type="match status" value="1"/>
</dbReference>
<dbReference type="InterPro" id="IPR011051">
    <property type="entry name" value="RmlC_Cupin_sf"/>
</dbReference>
<dbReference type="InterPro" id="IPR018060">
    <property type="entry name" value="HTH_AraC"/>
</dbReference>
<evidence type="ECO:0000313" key="5">
    <source>
        <dbReference type="EMBL" id="RAV09924.1"/>
    </source>
</evidence>
<evidence type="ECO:0000256" key="3">
    <source>
        <dbReference type="ARBA" id="ARBA00023163"/>
    </source>
</evidence>
<name>A0A329LPY6_9BACL</name>
<dbReference type="CDD" id="cd02208">
    <property type="entry name" value="cupin_RmlC-like"/>
    <property type="match status" value="1"/>
</dbReference>
<keyword evidence="6" id="KW-1185">Reference proteome</keyword>
<evidence type="ECO:0000259" key="4">
    <source>
        <dbReference type="PROSITE" id="PS01124"/>
    </source>
</evidence>
<keyword evidence="1" id="KW-0805">Transcription regulation</keyword>
<feature type="domain" description="HTH araC/xylS-type" evidence="4">
    <location>
        <begin position="212"/>
        <end position="310"/>
    </location>
</feature>
<dbReference type="SUPFAM" id="SSF46689">
    <property type="entry name" value="Homeodomain-like"/>
    <property type="match status" value="1"/>
</dbReference>
<dbReference type="Gene3D" id="1.10.10.60">
    <property type="entry name" value="Homeodomain-like"/>
    <property type="match status" value="1"/>
</dbReference>
<gene>
    <name evidence="5" type="ORF">DQG23_38750</name>
</gene>
<accession>A0A329LPY6</accession>
<keyword evidence="3" id="KW-0804">Transcription</keyword>
<evidence type="ECO:0000256" key="1">
    <source>
        <dbReference type="ARBA" id="ARBA00023015"/>
    </source>
</evidence>
<dbReference type="PANTHER" id="PTHR43280">
    <property type="entry name" value="ARAC-FAMILY TRANSCRIPTIONAL REGULATOR"/>
    <property type="match status" value="1"/>
</dbReference>
<dbReference type="Proteomes" id="UP000250369">
    <property type="component" value="Unassembled WGS sequence"/>
</dbReference>
<dbReference type="Gene3D" id="2.60.120.10">
    <property type="entry name" value="Jelly Rolls"/>
    <property type="match status" value="1"/>
</dbReference>
<reference evidence="5 6" key="1">
    <citation type="journal article" date="2009" name="Int. J. Syst. Evol. Microbiol.">
        <title>Paenibacillus contaminans sp. nov., isolated from a contaminated laboratory plate.</title>
        <authorList>
            <person name="Chou J.H."/>
            <person name="Lee J.H."/>
            <person name="Lin M.C."/>
            <person name="Chang P.S."/>
            <person name="Arun A.B."/>
            <person name="Young C.C."/>
            <person name="Chen W.M."/>
        </authorList>
    </citation>
    <scope>NUCLEOTIDE SEQUENCE [LARGE SCALE GENOMIC DNA]</scope>
    <source>
        <strain evidence="5 6">CKOBP-6</strain>
    </source>
</reference>
<dbReference type="InterPro" id="IPR003313">
    <property type="entry name" value="AraC-bd"/>
</dbReference>
<sequence>MDIHSRKRMGVDTLNERYASREPEHMKLAVEAGGLLFDIDLDVGFFSSTAYEWGQEFSHNHAAYEIHLVQKGRCIMYVDDTYAELEAGSYCVIPPGTYHSQLSVMQGAVVKICFRFSYRATSGGKPHSAGGETNVLLRVLDAMTFYTQKDDGRLSLLVSAVQDELQAQPLGYLAKVRSLFAQMMIDIIRFAPSASSAAYGFPEQTPDDLRTNVIDAFFASHYNGDIREEDLARQLNVSTRQLNRILNERYRASFRQKLLQTRMKVAMDLLKNTDMPVSHIAERVGYQTAGSFYTAFKTNVGITPLAFRQG</sequence>
<proteinExistence type="predicted"/>
<dbReference type="PROSITE" id="PS01124">
    <property type="entry name" value="HTH_ARAC_FAMILY_2"/>
    <property type="match status" value="1"/>
</dbReference>
<keyword evidence="2" id="KW-0238">DNA-binding</keyword>
<dbReference type="Pfam" id="PF02311">
    <property type="entry name" value="AraC_binding"/>
    <property type="match status" value="1"/>
</dbReference>
<dbReference type="SMART" id="SM00342">
    <property type="entry name" value="HTH_ARAC"/>
    <property type="match status" value="1"/>
</dbReference>
<dbReference type="SUPFAM" id="SSF51182">
    <property type="entry name" value="RmlC-like cupins"/>
    <property type="match status" value="1"/>
</dbReference>
<dbReference type="EMBL" id="QMFB01000046">
    <property type="protein sequence ID" value="RAV09924.1"/>
    <property type="molecule type" value="Genomic_DNA"/>
</dbReference>
<organism evidence="5 6">
    <name type="scientific">Paenibacillus contaminans</name>
    <dbReference type="NCBI Taxonomy" id="450362"/>
    <lineage>
        <taxon>Bacteria</taxon>
        <taxon>Bacillati</taxon>
        <taxon>Bacillota</taxon>
        <taxon>Bacilli</taxon>
        <taxon>Bacillales</taxon>
        <taxon>Paenibacillaceae</taxon>
        <taxon>Paenibacillus</taxon>
    </lineage>
</organism>
<evidence type="ECO:0000313" key="6">
    <source>
        <dbReference type="Proteomes" id="UP000250369"/>
    </source>
</evidence>
<dbReference type="GO" id="GO:0003700">
    <property type="term" value="F:DNA-binding transcription factor activity"/>
    <property type="evidence" value="ECO:0007669"/>
    <property type="project" value="InterPro"/>
</dbReference>
<dbReference type="InterPro" id="IPR014710">
    <property type="entry name" value="RmlC-like_jellyroll"/>
</dbReference>
<comment type="caution">
    <text evidence="5">The sequence shown here is derived from an EMBL/GenBank/DDBJ whole genome shotgun (WGS) entry which is preliminary data.</text>
</comment>
<dbReference type="GO" id="GO:0043565">
    <property type="term" value="F:sequence-specific DNA binding"/>
    <property type="evidence" value="ECO:0007669"/>
    <property type="project" value="InterPro"/>
</dbReference>
<dbReference type="AlphaFoldDB" id="A0A329LPY6"/>
<evidence type="ECO:0000256" key="2">
    <source>
        <dbReference type="ARBA" id="ARBA00023125"/>
    </source>
</evidence>
<dbReference type="Pfam" id="PF12833">
    <property type="entry name" value="HTH_18"/>
    <property type="match status" value="1"/>
</dbReference>